<evidence type="ECO:0000313" key="7">
    <source>
        <dbReference type="EMBL" id="NDU41373.1"/>
    </source>
</evidence>
<organism evidence="7">
    <name type="scientific">Acidithiobacillus ferrianus</name>
    <dbReference type="NCBI Taxonomy" id="2678518"/>
    <lineage>
        <taxon>Bacteria</taxon>
        <taxon>Pseudomonadati</taxon>
        <taxon>Pseudomonadota</taxon>
        <taxon>Acidithiobacillia</taxon>
        <taxon>Acidithiobacillales</taxon>
        <taxon>Acidithiobacillaceae</taxon>
        <taxon>Acidithiobacillus</taxon>
    </lineage>
</organism>
<feature type="binding site" evidence="6">
    <location>
        <position position="86"/>
    </location>
    <ligand>
        <name>S-adenosyl-L-methionine</name>
        <dbReference type="ChEBI" id="CHEBI:59789"/>
    </ligand>
</feature>
<dbReference type="GO" id="GO:0070043">
    <property type="term" value="F:rRNA (guanine-N7-)-methyltransferase activity"/>
    <property type="evidence" value="ECO:0007669"/>
    <property type="project" value="UniProtKB-UniRule"/>
</dbReference>
<dbReference type="PANTHER" id="PTHR31760:SF0">
    <property type="entry name" value="S-ADENOSYL-L-METHIONINE-DEPENDENT METHYLTRANSFERASES SUPERFAMILY PROTEIN"/>
    <property type="match status" value="1"/>
</dbReference>
<dbReference type="Gene3D" id="3.40.50.150">
    <property type="entry name" value="Vaccinia Virus protein VP39"/>
    <property type="match status" value="1"/>
</dbReference>
<evidence type="ECO:0000256" key="1">
    <source>
        <dbReference type="ARBA" id="ARBA00022490"/>
    </source>
</evidence>
<sequence length="217" mass="23556">MAKPEEAPRARLEAGLAALGLDAVHAEQRDLLIRYLALLQRWNATHNLTAVRDPREMVPRHLLDSLAVLPHLPTGAVADIGSGAGLPGIPLAICRPAQAFTLVEPAAKRVAFLRHVIADLGLTRVRVAAQGSEDYHPDPLPDVIVSRATAPLARLDTMTRHLQGPHTQVLALKGPGVEEELADWPRAATLSITRQELAIPDVPPRLLLSWRTPVITR</sequence>
<dbReference type="GO" id="GO:0005829">
    <property type="term" value="C:cytosol"/>
    <property type="evidence" value="ECO:0007669"/>
    <property type="project" value="TreeGrafter"/>
</dbReference>
<reference evidence="7" key="1">
    <citation type="submission" date="2019-11" db="EMBL/GenBank/DDBJ databases">
        <title>Acidithiobacillus ferrianus sp. nov.: a facultatively anaerobic and extremely acidophilic chemolithoautotroph.</title>
        <authorList>
            <person name="Norris P.R."/>
            <person name="Falagan C."/>
            <person name="Moya-Beltran A."/>
            <person name="Castro M."/>
            <person name="Quatrini R."/>
            <person name="Johnson D.B."/>
        </authorList>
    </citation>
    <scope>NUCLEOTIDE SEQUENCE [LARGE SCALE GENOMIC DNA]</scope>
    <source>
        <strain evidence="7">MG</strain>
    </source>
</reference>
<dbReference type="EMBL" id="WNJL01000008">
    <property type="protein sequence ID" value="NDU41373.1"/>
    <property type="molecule type" value="Genomic_DNA"/>
</dbReference>
<dbReference type="InterPro" id="IPR029063">
    <property type="entry name" value="SAM-dependent_MTases_sf"/>
</dbReference>
<comment type="function">
    <text evidence="6">Specifically methylates the N7 position of guanine in position 527 of 16S rRNA.</text>
</comment>
<comment type="catalytic activity">
    <reaction evidence="6">
        <text>guanosine(527) in 16S rRNA + S-adenosyl-L-methionine = N(7)-methylguanosine(527) in 16S rRNA + S-adenosyl-L-homocysteine</text>
        <dbReference type="Rhea" id="RHEA:42732"/>
        <dbReference type="Rhea" id="RHEA-COMP:10209"/>
        <dbReference type="Rhea" id="RHEA-COMP:10210"/>
        <dbReference type="ChEBI" id="CHEBI:57856"/>
        <dbReference type="ChEBI" id="CHEBI:59789"/>
        <dbReference type="ChEBI" id="CHEBI:74269"/>
        <dbReference type="ChEBI" id="CHEBI:74480"/>
        <dbReference type="EC" id="2.1.1.170"/>
    </reaction>
</comment>
<dbReference type="Pfam" id="PF02527">
    <property type="entry name" value="GidB"/>
    <property type="match status" value="1"/>
</dbReference>
<dbReference type="HAMAP" id="MF_00074">
    <property type="entry name" value="16SrRNA_methyltr_G"/>
    <property type="match status" value="1"/>
</dbReference>
<keyword evidence="5 6" id="KW-0949">S-adenosyl-L-methionine</keyword>
<dbReference type="CDD" id="cd02440">
    <property type="entry name" value="AdoMet_MTases"/>
    <property type="match status" value="1"/>
</dbReference>
<gene>
    <name evidence="6 7" type="primary">rsmG</name>
    <name evidence="7" type="ORF">GL267_01575</name>
</gene>
<comment type="subcellular location">
    <subcellularLocation>
        <location evidence="6">Cytoplasm</location>
    </subcellularLocation>
</comment>
<evidence type="ECO:0000256" key="5">
    <source>
        <dbReference type="ARBA" id="ARBA00022691"/>
    </source>
</evidence>
<dbReference type="NCBIfam" id="TIGR00138">
    <property type="entry name" value="rsmG_gidB"/>
    <property type="match status" value="1"/>
</dbReference>
<dbReference type="SUPFAM" id="SSF53335">
    <property type="entry name" value="S-adenosyl-L-methionine-dependent methyltransferases"/>
    <property type="match status" value="1"/>
</dbReference>
<accession>A0A845U384</accession>
<evidence type="ECO:0000256" key="4">
    <source>
        <dbReference type="ARBA" id="ARBA00022679"/>
    </source>
</evidence>
<keyword evidence="3 6" id="KW-0489">Methyltransferase</keyword>
<name>A0A845U384_9PROT</name>
<keyword evidence="2 6" id="KW-0698">rRNA processing</keyword>
<evidence type="ECO:0000256" key="2">
    <source>
        <dbReference type="ARBA" id="ARBA00022552"/>
    </source>
</evidence>
<feature type="binding site" evidence="6">
    <location>
        <position position="147"/>
    </location>
    <ligand>
        <name>S-adenosyl-L-methionine</name>
        <dbReference type="ChEBI" id="CHEBI:59789"/>
    </ligand>
</feature>
<evidence type="ECO:0000256" key="6">
    <source>
        <dbReference type="HAMAP-Rule" id="MF_00074"/>
    </source>
</evidence>
<feature type="binding site" evidence="6">
    <location>
        <position position="81"/>
    </location>
    <ligand>
        <name>S-adenosyl-L-methionine</name>
        <dbReference type="ChEBI" id="CHEBI:59789"/>
    </ligand>
</feature>
<comment type="caution">
    <text evidence="6">Lacks conserved residue(s) required for the propagation of feature annotation.</text>
</comment>
<dbReference type="RefSeq" id="WP_163095872.1">
    <property type="nucleotide sequence ID" value="NZ_CP127523.1"/>
</dbReference>
<comment type="caution">
    <text evidence="7">The sequence shown here is derived from an EMBL/GenBank/DDBJ whole genome shotgun (WGS) entry which is preliminary data.</text>
</comment>
<dbReference type="PANTHER" id="PTHR31760">
    <property type="entry name" value="S-ADENOSYL-L-METHIONINE-DEPENDENT METHYLTRANSFERASES SUPERFAMILY PROTEIN"/>
    <property type="match status" value="1"/>
</dbReference>
<keyword evidence="1 6" id="KW-0963">Cytoplasm</keyword>
<evidence type="ECO:0000256" key="3">
    <source>
        <dbReference type="ARBA" id="ARBA00022603"/>
    </source>
</evidence>
<dbReference type="EC" id="2.1.1.170" evidence="6"/>
<protein>
    <recommendedName>
        <fullName evidence="6">Ribosomal RNA small subunit methyltransferase G</fullName>
        <ecNumber evidence="6">2.1.1.170</ecNumber>
    </recommendedName>
    <alternativeName>
        <fullName evidence="6">16S rRNA 7-methylguanosine methyltransferase</fullName>
        <shortName evidence="6">16S rRNA m7G methyltransferase</shortName>
    </alternativeName>
</protein>
<keyword evidence="4 6" id="KW-0808">Transferase</keyword>
<feature type="binding site" evidence="6">
    <location>
        <begin position="132"/>
        <end position="133"/>
    </location>
    <ligand>
        <name>S-adenosyl-L-methionine</name>
        <dbReference type="ChEBI" id="CHEBI:59789"/>
    </ligand>
</feature>
<comment type="similarity">
    <text evidence="6">Belongs to the methyltransferase superfamily. RNA methyltransferase RsmG family.</text>
</comment>
<proteinExistence type="inferred from homology"/>
<dbReference type="AlphaFoldDB" id="A0A845U384"/>
<dbReference type="InterPro" id="IPR003682">
    <property type="entry name" value="rRNA_ssu_MeTfrase_G"/>
</dbReference>